<dbReference type="PANTHER" id="PTHR40079">
    <property type="entry name" value="MANNAN ENDO-1,4-BETA-MANNOSIDASE E-RELATED"/>
    <property type="match status" value="1"/>
</dbReference>
<keyword evidence="8" id="KW-1185">Reference proteome</keyword>
<feature type="domain" description="GH26" evidence="6">
    <location>
        <begin position="53"/>
        <end position="360"/>
    </location>
</feature>
<dbReference type="PANTHER" id="PTHR40079:SF4">
    <property type="entry name" value="GH26 DOMAIN-CONTAINING PROTEIN-RELATED"/>
    <property type="match status" value="1"/>
</dbReference>
<organism evidence="7 8">
    <name type="scientific">Actinoplanes siamensis</name>
    <dbReference type="NCBI Taxonomy" id="1223317"/>
    <lineage>
        <taxon>Bacteria</taxon>
        <taxon>Bacillati</taxon>
        <taxon>Actinomycetota</taxon>
        <taxon>Actinomycetes</taxon>
        <taxon>Micromonosporales</taxon>
        <taxon>Micromonosporaceae</taxon>
        <taxon>Actinoplanes</taxon>
    </lineage>
</organism>
<dbReference type="SUPFAM" id="SSF51445">
    <property type="entry name" value="(Trans)glycosidases"/>
    <property type="match status" value="1"/>
</dbReference>
<feature type="region of interest" description="Disordered" evidence="5">
    <location>
        <begin position="1"/>
        <end position="35"/>
    </location>
</feature>
<dbReference type="InterPro" id="IPR017853">
    <property type="entry name" value="GH"/>
</dbReference>
<comment type="similarity">
    <text evidence="1 4">Belongs to the glycosyl hydrolase 26 family.</text>
</comment>
<dbReference type="InterPro" id="IPR022790">
    <property type="entry name" value="GH26_dom"/>
</dbReference>
<dbReference type="Pfam" id="PF02156">
    <property type="entry name" value="Glyco_hydro_26"/>
    <property type="match status" value="1"/>
</dbReference>
<keyword evidence="2 4" id="KW-0378">Hydrolase</keyword>
<evidence type="ECO:0000256" key="3">
    <source>
        <dbReference type="ARBA" id="ARBA00023295"/>
    </source>
</evidence>
<gene>
    <name evidence="7" type="ORF">Asi03nite_40300</name>
</gene>
<evidence type="ECO:0000256" key="2">
    <source>
        <dbReference type="ARBA" id="ARBA00022801"/>
    </source>
</evidence>
<dbReference type="AlphaFoldDB" id="A0A919N8M0"/>
<reference evidence="7" key="1">
    <citation type="submission" date="2021-01" db="EMBL/GenBank/DDBJ databases">
        <title>Whole genome shotgun sequence of Actinoplanes siamensis NBRC 109076.</title>
        <authorList>
            <person name="Komaki H."/>
            <person name="Tamura T."/>
        </authorList>
    </citation>
    <scope>NUCLEOTIDE SEQUENCE</scope>
    <source>
        <strain evidence="7">NBRC 109076</strain>
    </source>
</reference>
<feature type="active site" description="Nucleophile" evidence="4">
    <location>
        <position position="301"/>
    </location>
</feature>
<evidence type="ECO:0000313" key="8">
    <source>
        <dbReference type="Proteomes" id="UP000629619"/>
    </source>
</evidence>
<evidence type="ECO:0000256" key="4">
    <source>
        <dbReference type="PROSITE-ProRule" id="PRU01100"/>
    </source>
</evidence>
<dbReference type="InterPro" id="IPR000805">
    <property type="entry name" value="Glyco_hydro_26"/>
</dbReference>
<accession>A0A919N8M0</accession>
<protein>
    <recommendedName>
        <fullName evidence="6">GH26 domain-containing protein</fullName>
    </recommendedName>
</protein>
<dbReference type="PROSITE" id="PS51764">
    <property type="entry name" value="GH26"/>
    <property type="match status" value="1"/>
</dbReference>
<sequence>MTAGGPAAYQPIGSTTTSGSGGTSAPGPDQPSRARTMVLTGSDRLVAAAVPARAASAGHKRCRTGDKLVPTCGILWGVAPGARTEEHGFDALAEFERKTGRHQAVYHAYHHGIRQLFPTPQEIEIARQPGKKRVLLLNWKPESTTWAGIARGDRRTDAFLDRLAEHLRHNFREPLFFAIHHEAEDQVRERSGSGYTARDYAAMFRHVVKRLRAHGADNLVTVLVHMAYVPHTTKSWFSDMYPGDSVVDWIGFDTYSYSDPGYGHGDFAELLNRRSALKPRWPGFYNWVRARHPDKPLMVAEWGVWFSKRNPGHMAEFYREVGQQIGRFPAIKAMVHFETPANQKGQDSSVDSTPAALREYRRLGRLPVFQVSVG</sequence>
<dbReference type="GO" id="GO:0016985">
    <property type="term" value="F:mannan endo-1,4-beta-mannosidase activity"/>
    <property type="evidence" value="ECO:0007669"/>
    <property type="project" value="InterPro"/>
</dbReference>
<proteinExistence type="inferred from homology"/>
<feature type="active site" description="Proton donor" evidence="4">
    <location>
        <position position="182"/>
    </location>
</feature>
<dbReference type="GO" id="GO:0006080">
    <property type="term" value="P:substituted mannan metabolic process"/>
    <property type="evidence" value="ECO:0007669"/>
    <property type="project" value="InterPro"/>
</dbReference>
<evidence type="ECO:0000313" key="7">
    <source>
        <dbReference type="EMBL" id="GIF06492.1"/>
    </source>
</evidence>
<keyword evidence="3 4" id="KW-0326">Glycosidase</keyword>
<dbReference type="Gene3D" id="3.20.20.80">
    <property type="entry name" value="Glycosidases"/>
    <property type="match status" value="1"/>
</dbReference>
<name>A0A919N8M0_9ACTN</name>
<comment type="caution">
    <text evidence="7">The sequence shown here is derived from an EMBL/GenBank/DDBJ whole genome shotgun (WGS) entry which is preliminary data.</text>
</comment>
<evidence type="ECO:0000256" key="5">
    <source>
        <dbReference type="SAM" id="MobiDB-lite"/>
    </source>
</evidence>
<evidence type="ECO:0000256" key="1">
    <source>
        <dbReference type="ARBA" id="ARBA00007754"/>
    </source>
</evidence>
<evidence type="ECO:0000259" key="6">
    <source>
        <dbReference type="PROSITE" id="PS51764"/>
    </source>
</evidence>
<dbReference type="Proteomes" id="UP000629619">
    <property type="component" value="Unassembled WGS sequence"/>
</dbReference>
<dbReference type="EMBL" id="BOMW01000036">
    <property type="protein sequence ID" value="GIF06492.1"/>
    <property type="molecule type" value="Genomic_DNA"/>
</dbReference>